<comment type="caution">
    <text evidence="2">The sequence shown here is derived from an EMBL/GenBank/DDBJ whole genome shotgun (WGS) entry which is preliminary data.</text>
</comment>
<feature type="compositionally biased region" description="Acidic residues" evidence="1">
    <location>
        <begin position="374"/>
        <end position="383"/>
    </location>
</feature>
<dbReference type="EMBL" id="MU151052">
    <property type="protein sequence ID" value="KAF9454811.1"/>
    <property type="molecule type" value="Genomic_DNA"/>
</dbReference>
<dbReference type="Proteomes" id="UP000807342">
    <property type="component" value="Unassembled WGS sequence"/>
</dbReference>
<evidence type="ECO:0000256" key="1">
    <source>
        <dbReference type="SAM" id="MobiDB-lite"/>
    </source>
</evidence>
<accession>A0A9P5XS71</accession>
<feature type="compositionally biased region" description="Basic and acidic residues" evidence="1">
    <location>
        <begin position="440"/>
        <end position="457"/>
    </location>
</feature>
<sequence>MFSPSDSDPLPDIDQVIAASRNYPAPALFQRSSLAEKPPVINFKKSRRRKRKRPSSASGFSGPSKKQKNAASPIELTSEDEHPPRNVTKNNRRPPPTDVIDLCSDEETTPKPPRFTQKPKSRPPRDEDIIVLLDSDDEPPPDLPGPGPSKHVRLPENNTPVNGSGTWDRRIDTTILSQETSPVVISRESKTPASPHPIFQEAAQPTSPNSSISPPHLASVHEVSELLASPINHVNGPQSDDNEPTGPLQDIYDQALRNAHSDEETNFPRSAFSSRIRSKSHSTMKIPQHGAFSWNSPLPPLLTPSFFTRLQQAPVAPQRTTTPEIGDDSPPPLISPPRATTVKPGSRGTTPKPHSPERHVKSRSRTPQPPPSLDDPETMDIDEATNVIAPTEGVSEAAAVSPEASTPLANKIPSPSPPPPPPLTTVATTSQCPSPSPLLQEEKETASHRQNSTEETHTTLPPNDSSTPPTCTYLIPHSPAASSVPPHSLGQLGLKFPKQDILDTQMGDVEPGSSYLDMQEIADMLLPKSPNANGLTDEELIAIGLCYPESCG</sequence>
<organism evidence="2 3">
    <name type="scientific">Macrolepiota fuliginosa MF-IS2</name>
    <dbReference type="NCBI Taxonomy" id="1400762"/>
    <lineage>
        <taxon>Eukaryota</taxon>
        <taxon>Fungi</taxon>
        <taxon>Dikarya</taxon>
        <taxon>Basidiomycota</taxon>
        <taxon>Agaricomycotina</taxon>
        <taxon>Agaricomycetes</taxon>
        <taxon>Agaricomycetidae</taxon>
        <taxon>Agaricales</taxon>
        <taxon>Agaricineae</taxon>
        <taxon>Agaricaceae</taxon>
        <taxon>Macrolepiota</taxon>
    </lineage>
</organism>
<feature type="compositionally biased region" description="Pro residues" evidence="1">
    <location>
        <begin position="414"/>
        <end position="423"/>
    </location>
</feature>
<feature type="compositionally biased region" description="Polar residues" evidence="1">
    <location>
        <begin position="458"/>
        <end position="469"/>
    </location>
</feature>
<reference evidence="2" key="1">
    <citation type="submission" date="2020-11" db="EMBL/GenBank/DDBJ databases">
        <authorList>
            <consortium name="DOE Joint Genome Institute"/>
            <person name="Ahrendt S."/>
            <person name="Riley R."/>
            <person name="Andreopoulos W."/>
            <person name="Labutti K."/>
            <person name="Pangilinan J."/>
            <person name="Ruiz-Duenas F.J."/>
            <person name="Barrasa J.M."/>
            <person name="Sanchez-Garcia M."/>
            <person name="Camarero S."/>
            <person name="Miyauchi S."/>
            <person name="Serrano A."/>
            <person name="Linde D."/>
            <person name="Babiker R."/>
            <person name="Drula E."/>
            <person name="Ayuso-Fernandez I."/>
            <person name="Pacheco R."/>
            <person name="Padilla G."/>
            <person name="Ferreira P."/>
            <person name="Barriuso J."/>
            <person name="Kellner H."/>
            <person name="Castanera R."/>
            <person name="Alfaro M."/>
            <person name="Ramirez L."/>
            <person name="Pisabarro A.G."/>
            <person name="Kuo A."/>
            <person name="Tritt A."/>
            <person name="Lipzen A."/>
            <person name="He G."/>
            <person name="Yan M."/>
            <person name="Ng V."/>
            <person name="Cullen D."/>
            <person name="Martin F."/>
            <person name="Rosso M.-N."/>
            <person name="Henrissat B."/>
            <person name="Hibbett D."/>
            <person name="Martinez A.T."/>
            <person name="Grigoriev I.V."/>
        </authorList>
    </citation>
    <scope>NUCLEOTIDE SEQUENCE</scope>
    <source>
        <strain evidence="2">MF-IS2</strain>
    </source>
</reference>
<keyword evidence="3" id="KW-1185">Reference proteome</keyword>
<gene>
    <name evidence="2" type="ORF">P691DRAFT_783908</name>
</gene>
<feature type="compositionally biased region" description="Basic residues" evidence="1">
    <location>
        <begin position="44"/>
        <end position="54"/>
    </location>
</feature>
<dbReference type="AlphaFoldDB" id="A0A9P5XS71"/>
<name>A0A9P5XS71_9AGAR</name>
<proteinExistence type="predicted"/>
<feature type="region of interest" description="Disordered" evidence="1">
    <location>
        <begin position="27"/>
        <end position="469"/>
    </location>
</feature>
<protein>
    <submittedName>
        <fullName evidence="2">Uncharacterized protein</fullName>
    </submittedName>
</protein>
<evidence type="ECO:0000313" key="2">
    <source>
        <dbReference type="EMBL" id="KAF9454811.1"/>
    </source>
</evidence>
<feature type="compositionally biased region" description="Polar residues" evidence="1">
    <location>
        <begin position="203"/>
        <end position="213"/>
    </location>
</feature>
<feature type="compositionally biased region" description="Low complexity" evidence="1">
    <location>
        <begin position="394"/>
        <end position="405"/>
    </location>
</feature>
<feature type="compositionally biased region" description="Polar residues" evidence="1">
    <location>
        <begin position="156"/>
        <end position="165"/>
    </location>
</feature>
<evidence type="ECO:0000313" key="3">
    <source>
        <dbReference type="Proteomes" id="UP000807342"/>
    </source>
</evidence>
<feature type="compositionally biased region" description="Polar residues" evidence="1">
    <location>
        <begin position="174"/>
        <end position="183"/>
    </location>
</feature>